<dbReference type="Proteomes" id="UP001595799">
    <property type="component" value="Unassembled WGS sequence"/>
</dbReference>
<evidence type="ECO:0000313" key="2">
    <source>
        <dbReference type="Proteomes" id="UP001595799"/>
    </source>
</evidence>
<comment type="caution">
    <text evidence="1">The sequence shown here is derived from an EMBL/GenBank/DDBJ whole genome shotgun (WGS) entry which is preliminary data.</text>
</comment>
<dbReference type="RefSeq" id="WP_382420237.1">
    <property type="nucleotide sequence ID" value="NZ_JBHSCW010000001.1"/>
</dbReference>
<accession>A0ABV8UHM9</accession>
<protein>
    <submittedName>
        <fullName evidence="1">Uncharacterized protein</fullName>
    </submittedName>
</protein>
<name>A0ABV8UHM9_9PROT</name>
<evidence type="ECO:0000313" key="1">
    <source>
        <dbReference type="EMBL" id="MFC4350110.1"/>
    </source>
</evidence>
<dbReference type="EMBL" id="JBHSCW010000001">
    <property type="protein sequence ID" value="MFC4350110.1"/>
    <property type="molecule type" value="Genomic_DNA"/>
</dbReference>
<gene>
    <name evidence="1" type="ORF">ACFOW6_01000</name>
</gene>
<organism evidence="1 2">
    <name type="scientific">Fodinicurvata halophila</name>
    <dbReference type="NCBI Taxonomy" id="1419723"/>
    <lineage>
        <taxon>Bacteria</taxon>
        <taxon>Pseudomonadati</taxon>
        <taxon>Pseudomonadota</taxon>
        <taxon>Alphaproteobacteria</taxon>
        <taxon>Rhodospirillales</taxon>
        <taxon>Rhodovibrionaceae</taxon>
        <taxon>Fodinicurvata</taxon>
    </lineage>
</organism>
<sequence length="58" mass="5898">MSSGLLPVLLGLTVLGSCLVAGIFVASSTFIMPALERVAPALPICWACSSARSCATFP</sequence>
<keyword evidence="2" id="KW-1185">Reference proteome</keyword>
<proteinExistence type="predicted"/>
<reference evidence="2" key="1">
    <citation type="journal article" date="2019" name="Int. J. Syst. Evol. Microbiol.">
        <title>The Global Catalogue of Microorganisms (GCM) 10K type strain sequencing project: providing services to taxonomists for standard genome sequencing and annotation.</title>
        <authorList>
            <consortium name="The Broad Institute Genomics Platform"/>
            <consortium name="The Broad Institute Genome Sequencing Center for Infectious Disease"/>
            <person name="Wu L."/>
            <person name="Ma J."/>
        </authorList>
    </citation>
    <scope>NUCLEOTIDE SEQUENCE [LARGE SCALE GENOMIC DNA]</scope>
    <source>
        <strain evidence="2">CECT 8472</strain>
    </source>
</reference>